<dbReference type="SUPFAM" id="SSF158230">
    <property type="entry name" value="PRP4-like"/>
    <property type="match status" value="1"/>
</dbReference>
<dbReference type="InterPro" id="IPR014906">
    <property type="entry name" value="PRP4-like"/>
</dbReference>
<evidence type="ECO:0000313" key="5">
    <source>
        <dbReference type="EMBL" id="KAG2485719.1"/>
    </source>
</evidence>
<feature type="repeat" description="WD" evidence="3">
    <location>
        <begin position="370"/>
        <end position="411"/>
    </location>
</feature>
<evidence type="ECO:0000256" key="1">
    <source>
        <dbReference type="ARBA" id="ARBA00022574"/>
    </source>
</evidence>
<dbReference type="CDD" id="cd00200">
    <property type="entry name" value="WD40"/>
    <property type="match status" value="1"/>
</dbReference>
<protein>
    <recommendedName>
        <fullName evidence="4">Pre-mRNA processing factor 4 (PRP4)-like domain-containing protein</fullName>
    </recommendedName>
</protein>
<dbReference type="SMART" id="SM00320">
    <property type="entry name" value="WD40"/>
    <property type="match status" value="7"/>
</dbReference>
<comment type="caution">
    <text evidence="5">The sequence shown here is derived from an EMBL/GenBank/DDBJ whole genome shotgun (WGS) entry which is preliminary data.</text>
</comment>
<evidence type="ECO:0000259" key="4">
    <source>
        <dbReference type="SMART" id="SM00500"/>
    </source>
</evidence>
<dbReference type="AlphaFoldDB" id="A0A835XTL2"/>
<feature type="repeat" description="WD" evidence="3">
    <location>
        <begin position="286"/>
        <end position="327"/>
    </location>
</feature>
<keyword evidence="2" id="KW-0677">Repeat</keyword>
<dbReference type="PROSITE" id="PS50294">
    <property type="entry name" value="WD_REPEATS_REGION"/>
    <property type="match status" value="4"/>
</dbReference>
<keyword evidence="6" id="KW-1185">Reference proteome</keyword>
<feature type="domain" description="Pre-mRNA processing factor 4 (PRP4)-like" evidence="4">
    <location>
        <begin position="38"/>
        <end position="88"/>
    </location>
</feature>
<reference evidence="5" key="1">
    <citation type="journal article" date="2020" name="bioRxiv">
        <title>Comparative genomics of Chlamydomonas.</title>
        <authorList>
            <person name="Craig R.J."/>
            <person name="Hasan A.R."/>
            <person name="Ness R.W."/>
            <person name="Keightley P.D."/>
        </authorList>
    </citation>
    <scope>NUCLEOTIDE SEQUENCE</scope>
    <source>
        <strain evidence="5">CCAP 11/70</strain>
    </source>
</reference>
<keyword evidence="1 3" id="KW-0853">WD repeat</keyword>
<evidence type="ECO:0000313" key="6">
    <source>
        <dbReference type="Proteomes" id="UP000612055"/>
    </source>
</evidence>
<dbReference type="InterPro" id="IPR001680">
    <property type="entry name" value="WD40_rpt"/>
</dbReference>
<name>A0A835XTL2_9CHLO</name>
<sequence length="498" mass="53317">MADVFALPETGNREREAHAAKMKEFELRRKIRQVVVPTDDGKVRQLLRQLGEPITLFGEREMERRERLKRLIAQRGDGDEILALELPTGGDQTLLEEVAVQKELFYTEGPEELRSARTAIARFSLVRAKGRLLRAKRRREEPAELKAAVSTASAAAAAVRCVVQQCSELGDTRPISHCAFSPDGGALAAVGWGGTLAVWSAPACVRQWAAPIPSDAPRLTGVAWHPAARTPVGGAAGAEGGAEGGMDVQVEGGAGGEAGGALALASGASDGVARLYSGAGTLLRSLEGHQERLARLAFHPMGQHLATASYDQTWRLWDVESGACLLEQEGHSRAVYAVAFHPDGSLAGSGGLDAYGRVWDCRTGRSVLLLEGHVKPVLAMDFSPNGYHLVTGSEDHTAKVWDLRKKGCIYTIPAHTSLIASVRYERAYGGQYLITAGYDCVAKVWSGRDFSLLRTLAGHEGKVMGADVSPAGSHLIATVAYDRTIKIWAPEEPPPPLA</sequence>
<dbReference type="InterPro" id="IPR020472">
    <property type="entry name" value="WD40_PAC1"/>
</dbReference>
<feature type="repeat" description="WD" evidence="3">
    <location>
        <begin position="328"/>
        <end position="369"/>
    </location>
</feature>
<dbReference type="PROSITE" id="PS00678">
    <property type="entry name" value="WD_REPEATS_1"/>
    <property type="match status" value="2"/>
</dbReference>
<dbReference type="SMART" id="SM00500">
    <property type="entry name" value="SFM"/>
    <property type="match status" value="1"/>
</dbReference>
<dbReference type="PANTHER" id="PTHR19846:SF0">
    <property type="entry name" value="PRE-MRNA PROCESSING FACTOR 4"/>
    <property type="match status" value="1"/>
</dbReference>
<dbReference type="GO" id="GO:0017070">
    <property type="term" value="F:U6 snRNA binding"/>
    <property type="evidence" value="ECO:0007669"/>
    <property type="project" value="TreeGrafter"/>
</dbReference>
<dbReference type="Pfam" id="PF08799">
    <property type="entry name" value="PRP4"/>
    <property type="match status" value="1"/>
</dbReference>
<dbReference type="InterPro" id="IPR015943">
    <property type="entry name" value="WD40/YVTN_repeat-like_dom_sf"/>
</dbReference>
<accession>A0A835XTL2</accession>
<feature type="repeat" description="WD" evidence="3">
    <location>
        <begin position="412"/>
        <end position="455"/>
    </location>
</feature>
<dbReference type="PANTHER" id="PTHR19846">
    <property type="entry name" value="WD40 REPEAT PROTEIN"/>
    <property type="match status" value="1"/>
</dbReference>
<organism evidence="5 6">
    <name type="scientific">Edaphochlamys debaryana</name>
    <dbReference type="NCBI Taxonomy" id="47281"/>
    <lineage>
        <taxon>Eukaryota</taxon>
        <taxon>Viridiplantae</taxon>
        <taxon>Chlorophyta</taxon>
        <taxon>core chlorophytes</taxon>
        <taxon>Chlorophyceae</taxon>
        <taxon>CS clade</taxon>
        <taxon>Chlamydomonadales</taxon>
        <taxon>Chlamydomonadales incertae sedis</taxon>
        <taxon>Edaphochlamys</taxon>
    </lineage>
</organism>
<dbReference type="InterPro" id="IPR019775">
    <property type="entry name" value="WD40_repeat_CS"/>
</dbReference>
<feature type="repeat" description="WD" evidence="3">
    <location>
        <begin position="456"/>
        <end position="488"/>
    </location>
</feature>
<gene>
    <name evidence="5" type="ORF">HYH03_015603</name>
</gene>
<evidence type="ECO:0000256" key="2">
    <source>
        <dbReference type="ARBA" id="ARBA00022737"/>
    </source>
</evidence>
<dbReference type="GO" id="GO:0046540">
    <property type="term" value="C:U4/U6 x U5 tri-snRNP complex"/>
    <property type="evidence" value="ECO:0007669"/>
    <property type="project" value="TreeGrafter"/>
</dbReference>
<dbReference type="Gene3D" id="2.130.10.10">
    <property type="entry name" value="YVTN repeat-like/Quinoprotein amine dehydrogenase"/>
    <property type="match status" value="3"/>
</dbReference>
<proteinExistence type="predicted"/>
<dbReference type="Gene3D" id="4.10.280.110">
    <property type="entry name" value="Pre-mRNA processing factor 4 domain"/>
    <property type="match status" value="1"/>
</dbReference>
<dbReference type="PROSITE" id="PS50082">
    <property type="entry name" value="WD_REPEATS_2"/>
    <property type="match status" value="5"/>
</dbReference>
<dbReference type="FunFam" id="2.130.10.10:FF:000411">
    <property type="entry name" value="U4/U6 small nuclear ribonucleoprotein Prp4"/>
    <property type="match status" value="1"/>
</dbReference>
<dbReference type="InterPro" id="IPR036322">
    <property type="entry name" value="WD40_repeat_dom_sf"/>
</dbReference>
<dbReference type="Pfam" id="PF00400">
    <property type="entry name" value="WD40"/>
    <property type="match status" value="6"/>
</dbReference>
<dbReference type="Proteomes" id="UP000612055">
    <property type="component" value="Unassembled WGS sequence"/>
</dbReference>
<dbReference type="SUPFAM" id="SSF50978">
    <property type="entry name" value="WD40 repeat-like"/>
    <property type="match status" value="1"/>
</dbReference>
<dbReference type="InterPro" id="IPR036285">
    <property type="entry name" value="PRP4-like_sf"/>
</dbReference>
<evidence type="ECO:0000256" key="3">
    <source>
        <dbReference type="PROSITE-ProRule" id="PRU00221"/>
    </source>
</evidence>
<dbReference type="OrthoDB" id="540662at2759"/>
<dbReference type="PRINTS" id="PR00320">
    <property type="entry name" value="GPROTEINBRPT"/>
</dbReference>
<dbReference type="GO" id="GO:0030621">
    <property type="term" value="F:U4 snRNA binding"/>
    <property type="evidence" value="ECO:0007669"/>
    <property type="project" value="TreeGrafter"/>
</dbReference>
<dbReference type="GO" id="GO:0000398">
    <property type="term" value="P:mRNA splicing, via spliceosome"/>
    <property type="evidence" value="ECO:0007669"/>
    <property type="project" value="TreeGrafter"/>
</dbReference>
<dbReference type="EMBL" id="JAEHOE010000124">
    <property type="protein sequence ID" value="KAG2485719.1"/>
    <property type="molecule type" value="Genomic_DNA"/>
</dbReference>